<dbReference type="PANTHER" id="PTHR40087:SF1">
    <property type="entry name" value="PHENOLIC ACID DECARBOXYLASE PADC"/>
    <property type="match status" value="1"/>
</dbReference>
<sequence length="163" mass="19205">MEKTTSSDDNYFNEELSNKHFQYTYDNGWKYEFWVKSKSLIVYKIHGGPMAGRSNYQTLYVQRIRKNLWQLSWLEETGTIVSLVLDIEEKRITTFMAFSKGHWTKPEEAHGDKRNQQDLQRWRGLATIGNQMERHIIPEQANIDLIFEGRGDLDDVDENAVTL</sequence>
<dbReference type="InterPro" id="IPR008729">
    <property type="entry name" value="PA_de_COase"/>
</dbReference>
<dbReference type="Pfam" id="PF05870">
    <property type="entry name" value="PA_decarbox"/>
    <property type="match status" value="1"/>
</dbReference>
<keyword evidence="2" id="KW-1185">Reference proteome</keyword>
<dbReference type="Proteomes" id="UP001431209">
    <property type="component" value="Unassembled WGS sequence"/>
</dbReference>
<protein>
    <submittedName>
        <fullName evidence="1">PadC</fullName>
    </submittedName>
</protein>
<dbReference type="EMBL" id="JAOPGA020001328">
    <property type="protein sequence ID" value="KAL0487288.1"/>
    <property type="molecule type" value="Genomic_DNA"/>
</dbReference>
<dbReference type="Gene3D" id="2.40.128.20">
    <property type="match status" value="1"/>
</dbReference>
<dbReference type="SUPFAM" id="SSF50814">
    <property type="entry name" value="Lipocalins"/>
    <property type="match status" value="1"/>
</dbReference>
<dbReference type="PANTHER" id="PTHR40087">
    <property type="entry name" value="PHENOLIC ACID DECARBOXYLASE PADC"/>
    <property type="match status" value="1"/>
</dbReference>
<name>A0AAW2ZD54_9EUKA</name>
<reference evidence="1 2" key="1">
    <citation type="submission" date="2024-03" db="EMBL/GenBank/DDBJ databases">
        <title>The Acrasis kona genome and developmental transcriptomes reveal deep origins of eukaryotic multicellular pathways.</title>
        <authorList>
            <person name="Sheikh S."/>
            <person name="Fu C.-J."/>
            <person name="Brown M.W."/>
            <person name="Baldauf S.L."/>
        </authorList>
    </citation>
    <scope>NUCLEOTIDE SEQUENCE [LARGE SCALE GENOMIC DNA]</scope>
    <source>
        <strain evidence="1 2">ATCC MYA-3509</strain>
    </source>
</reference>
<comment type="caution">
    <text evidence="1">The sequence shown here is derived from an EMBL/GenBank/DDBJ whole genome shotgun (WGS) entry which is preliminary data.</text>
</comment>
<evidence type="ECO:0000313" key="1">
    <source>
        <dbReference type="EMBL" id="KAL0487288.1"/>
    </source>
</evidence>
<accession>A0AAW2ZD54</accession>
<evidence type="ECO:0000313" key="2">
    <source>
        <dbReference type="Proteomes" id="UP001431209"/>
    </source>
</evidence>
<gene>
    <name evidence="1" type="ORF">AKO1_001109</name>
</gene>
<dbReference type="AlphaFoldDB" id="A0AAW2ZD54"/>
<dbReference type="InterPro" id="IPR012674">
    <property type="entry name" value="Calycin"/>
</dbReference>
<proteinExistence type="predicted"/>
<organism evidence="1 2">
    <name type="scientific">Acrasis kona</name>
    <dbReference type="NCBI Taxonomy" id="1008807"/>
    <lineage>
        <taxon>Eukaryota</taxon>
        <taxon>Discoba</taxon>
        <taxon>Heterolobosea</taxon>
        <taxon>Tetramitia</taxon>
        <taxon>Eutetramitia</taxon>
        <taxon>Acrasidae</taxon>
        <taxon>Acrasis</taxon>
    </lineage>
</organism>
<dbReference type="GO" id="GO:0016831">
    <property type="term" value="F:carboxy-lyase activity"/>
    <property type="evidence" value="ECO:0007669"/>
    <property type="project" value="InterPro"/>
</dbReference>